<feature type="region of interest" description="Disordered" evidence="1">
    <location>
        <begin position="382"/>
        <end position="403"/>
    </location>
</feature>
<reference evidence="2 3" key="1">
    <citation type="submission" date="2017-01" db="EMBL/GenBank/DDBJ databases">
        <authorList>
            <person name="Mah S.A."/>
            <person name="Swanson W.J."/>
            <person name="Moy G.W."/>
            <person name="Vacquier V.D."/>
        </authorList>
    </citation>
    <scope>NUCLEOTIDE SEQUENCE [LARGE SCALE GENOMIC DNA]</scope>
    <source>
        <strain evidence="2 3">GSMNP</strain>
    </source>
</reference>
<feature type="region of interest" description="Disordered" evidence="1">
    <location>
        <begin position="299"/>
        <end position="328"/>
    </location>
</feature>
<accession>A0A1R1Y100</accession>
<proteinExistence type="predicted"/>
<feature type="compositionally biased region" description="Low complexity" evidence="1">
    <location>
        <begin position="299"/>
        <end position="313"/>
    </location>
</feature>
<protein>
    <submittedName>
        <fullName evidence="2">Uncharacterized protein</fullName>
    </submittedName>
</protein>
<dbReference type="STRING" id="133412.A0A1R1Y100"/>
<dbReference type="EMBL" id="LSSN01001194">
    <property type="protein sequence ID" value="OMJ20612.1"/>
    <property type="molecule type" value="Genomic_DNA"/>
</dbReference>
<name>A0A1R1Y100_9FUNG</name>
<feature type="compositionally biased region" description="Polar residues" evidence="1">
    <location>
        <begin position="344"/>
        <end position="361"/>
    </location>
</feature>
<organism evidence="2 3">
    <name type="scientific">Smittium culicis</name>
    <dbReference type="NCBI Taxonomy" id="133412"/>
    <lineage>
        <taxon>Eukaryota</taxon>
        <taxon>Fungi</taxon>
        <taxon>Fungi incertae sedis</taxon>
        <taxon>Zoopagomycota</taxon>
        <taxon>Kickxellomycotina</taxon>
        <taxon>Harpellomycetes</taxon>
        <taxon>Harpellales</taxon>
        <taxon>Legeriomycetaceae</taxon>
        <taxon>Smittium</taxon>
    </lineage>
</organism>
<feature type="region of interest" description="Disordered" evidence="1">
    <location>
        <begin position="344"/>
        <end position="367"/>
    </location>
</feature>
<feature type="region of interest" description="Disordered" evidence="1">
    <location>
        <begin position="161"/>
        <end position="243"/>
    </location>
</feature>
<feature type="compositionally biased region" description="Polar residues" evidence="1">
    <location>
        <begin position="187"/>
        <end position="226"/>
    </location>
</feature>
<comment type="caution">
    <text evidence="2">The sequence shown here is derived from an EMBL/GenBank/DDBJ whole genome shotgun (WGS) entry which is preliminary data.</text>
</comment>
<sequence>MLKKRSGLTACLKDPLLDISRVEEIILKLNEFSKSNSSEQMARNGDLDSGKVNSTNLEEAGNSVGASGCIKAANEICKKLSGRTSEEDILKVLDSKSVYQLQVAQNFAAKQESLHVDLIKELSIMLGVQKNRLDSIRGSRKEYEKQLKLYFDKQAKTLNTSALPAPRYDPQISKKTKTGESSGTGTRVSRFSPTTSIPPNKLNHSQNHVQNTISDTQQSSPSNSLTGVVPSNDPSASPDISSSNVLLSNNISVNEQKSYKTPIGKYVHEPSSTTFSKSSINEYNSNNISTSLINDDSTNNGGSIGNSSSRTGSVVFSENDSDIDNKINGNTYKSHDVLANNNDQEIGSSEIPTQNNLPNEQFDSKDKIESNIEDGSYGINEARLLSSNSSDSNTNSKKRNFEE</sequence>
<feature type="compositionally biased region" description="Low complexity" evidence="1">
    <location>
        <begin position="386"/>
        <end position="395"/>
    </location>
</feature>
<evidence type="ECO:0000313" key="2">
    <source>
        <dbReference type="EMBL" id="OMJ20612.1"/>
    </source>
</evidence>
<gene>
    <name evidence="2" type="ORF">AYI70_g4000</name>
</gene>
<dbReference type="Proteomes" id="UP000187283">
    <property type="component" value="Unassembled WGS sequence"/>
</dbReference>
<keyword evidence="3" id="KW-1185">Reference proteome</keyword>
<evidence type="ECO:0000256" key="1">
    <source>
        <dbReference type="SAM" id="MobiDB-lite"/>
    </source>
</evidence>
<dbReference type="AlphaFoldDB" id="A0A1R1Y100"/>
<dbReference type="OrthoDB" id="10453608at2759"/>
<evidence type="ECO:0000313" key="3">
    <source>
        <dbReference type="Proteomes" id="UP000187283"/>
    </source>
</evidence>